<dbReference type="AlphaFoldDB" id="W4M1P3"/>
<dbReference type="Proteomes" id="UP000019141">
    <property type="component" value="Unassembled WGS sequence"/>
</dbReference>
<name>W4M1P3_ENTF1</name>
<proteinExistence type="predicted"/>
<dbReference type="EMBL" id="AZHW01000025">
    <property type="protein sequence ID" value="ETX03592.1"/>
    <property type="molecule type" value="Genomic_DNA"/>
</dbReference>
<keyword evidence="1" id="KW-0614">Plasmid</keyword>
<geneLocation type="plasmid" evidence="1">
    <name>pTSY</name>
</geneLocation>
<accession>W4M1P3</accession>
<comment type="caution">
    <text evidence="1">The sequence shown here is derived from an EMBL/GenBank/DDBJ whole genome shotgun (WGS) entry which is preliminary data.</text>
</comment>
<protein>
    <submittedName>
        <fullName evidence="1">Uncharacterized protein</fullName>
    </submittedName>
</protein>
<dbReference type="HOGENOM" id="CLU_958725_0_0_7"/>
<evidence type="ECO:0000313" key="1">
    <source>
        <dbReference type="EMBL" id="ETX03592.1"/>
    </source>
</evidence>
<evidence type="ECO:0000313" key="2">
    <source>
        <dbReference type="Proteomes" id="UP000019141"/>
    </source>
</evidence>
<reference evidence="1 2" key="1">
    <citation type="journal article" date="2014" name="Nature">
        <title>An environmental bacterial taxon with a large and distinct metabolic repertoire.</title>
        <authorList>
            <person name="Wilson M.C."/>
            <person name="Mori T."/>
            <person name="Ruckert C."/>
            <person name="Uria A.R."/>
            <person name="Helf M.J."/>
            <person name="Takada K."/>
            <person name="Gernert C."/>
            <person name="Steffens U.A."/>
            <person name="Heycke N."/>
            <person name="Schmitt S."/>
            <person name="Rinke C."/>
            <person name="Helfrich E.J."/>
            <person name="Brachmann A.O."/>
            <person name="Gurgui C."/>
            <person name="Wakimoto T."/>
            <person name="Kracht M."/>
            <person name="Crusemann M."/>
            <person name="Hentschel U."/>
            <person name="Abe I."/>
            <person name="Matsunaga S."/>
            <person name="Kalinowski J."/>
            <person name="Takeyama H."/>
            <person name="Piel J."/>
        </authorList>
    </citation>
    <scope>NUCLEOTIDE SEQUENCE [LARGE SCALE GENOMIC DNA]</scope>
    <source>
        <strain evidence="2">TSY1</strain>
        <plasmid evidence="1">pTSY</plasmid>
    </source>
</reference>
<sequence length="290" mass="31966">MSLNDQIGDLTQSTDALTQEVRQLIPQWDSRVGTLETQVQSFIEEAAASFPVASNLLPDSKNFDGLCQGQKNVRMAWDEGGLGHPWHGIWLGATGSLFVEVVYVGDEARLTELGLWPLGPLNELVRPFAHPTLGDYGQDSHIAIFDLGIHTWTKGQPVEQNTIPFTFQMDCREYTSWWIGQFKTQQSSFMNVLSANHLAFNLFRNRAGYSPEIGADAVGLGWKHYAGALTGFGGCNSSYVVSDIDVITPQDNAHIKFALALPYQGFGWHHGIPVWAGFNGRWDVGDAVAP</sequence>
<organism evidence="1 2">
    <name type="scientific">Entotheonella factor</name>
    <dbReference type="NCBI Taxonomy" id="1429438"/>
    <lineage>
        <taxon>Bacteria</taxon>
        <taxon>Pseudomonadati</taxon>
        <taxon>Nitrospinota/Tectimicrobiota group</taxon>
        <taxon>Candidatus Tectimicrobiota</taxon>
        <taxon>Candidatus Entotheonellia</taxon>
        <taxon>Candidatus Entotheonellales</taxon>
        <taxon>Candidatus Entotheonellaceae</taxon>
        <taxon>Candidatus Entotheonella</taxon>
    </lineage>
</organism>
<gene>
    <name evidence="1" type="ORF">ETSY1_46840</name>
</gene>
<keyword evidence="2" id="KW-1185">Reference proteome</keyword>